<sequence>MTTSVNASSGVNQVDLSQYDLETALMMVQSERANLLETQIKDQLETIQKRNQDIAKLNELIGNLKAARPSGTDPEAWHGLSYSWGNDDRTKSSNTRQALIDAGCTVTDSNCKDVDGNGTIDAQQKTFDVWIEQLKGKIDSLNSSQQMDMLRMQSLTNKRNEAFDLMTNFIKKMADSRSSILGNMR</sequence>
<accession>A0ABV8MSR1</accession>
<dbReference type="RefSeq" id="WP_378164473.1">
    <property type="nucleotide sequence ID" value="NZ_JBHSBU010000001.1"/>
</dbReference>
<comment type="caution">
    <text evidence="1">The sequence shown here is derived from an EMBL/GenBank/DDBJ whole genome shotgun (WGS) entry which is preliminary data.</text>
</comment>
<reference evidence="2" key="1">
    <citation type="journal article" date="2019" name="Int. J. Syst. Evol. Microbiol.">
        <title>The Global Catalogue of Microorganisms (GCM) 10K type strain sequencing project: providing services to taxonomists for standard genome sequencing and annotation.</title>
        <authorList>
            <consortium name="The Broad Institute Genomics Platform"/>
            <consortium name="The Broad Institute Genome Sequencing Center for Infectious Disease"/>
            <person name="Wu L."/>
            <person name="Ma J."/>
        </authorList>
    </citation>
    <scope>NUCLEOTIDE SEQUENCE [LARGE SCALE GENOMIC DNA]</scope>
    <source>
        <strain evidence="2">LMG 29894</strain>
    </source>
</reference>
<keyword evidence="2" id="KW-1185">Reference proteome</keyword>
<evidence type="ECO:0000313" key="1">
    <source>
        <dbReference type="EMBL" id="MFC4160057.1"/>
    </source>
</evidence>
<evidence type="ECO:0008006" key="3">
    <source>
        <dbReference type="Google" id="ProtNLM"/>
    </source>
</evidence>
<evidence type="ECO:0000313" key="2">
    <source>
        <dbReference type="Proteomes" id="UP001595791"/>
    </source>
</evidence>
<dbReference type="EMBL" id="JBHSBU010000001">
    <property type="protein sequence ID" value="MFC4160057.1"/>
    <property type="molecule type" value="Genomic_DNA"/>
</dbReference>
<gene>
    <name evidence="1" type="ORF">ACFOW7_11930</name>
</gene>
<dbReference type="Proteomes" id="UP001595791">
    <property type="component" value="Unassembled WGS sequence"/>
</dbReference>
<name>A0ABV8MSR1_9NEIS</name>
<proteinExistence type="predicted"/>
<organism evidence="1 2">
    <name type="scientific">Chitinimonas lacunae</name>
    <dbReference type="NCBI Taxonomy" id="1963018"/>
    <lineage>
        <taxon>Bacteria</taxon>
        <taxon>Pseudomonadati</taxon>
        <taxon>Pseudomonadota</taxon>
        <taxon>Betaproteobacteria</taxon>
        <taxon>Neisseriales</taxon>
        <taxon>Chitinibacteraceae</taxon>
        <taxon>Chitinimonas</taxon>
    </lineage>
</organism>
<protein>
    <recommendedName>
        <fullName evidence="3">Secreted protein</fullName>
    </recommendedName>
</protein>